<dbReference type="InterPro" id="IPR018062">
    <property type="entry name" value="HTH_AraC-typ_CS"/>
</dbReference>
<dbReference type="AlphaFoldDB" id="A0A9J6RCB6"/>
<keyword evidence="6" id="KW-1185">Reference proteome</keyword>
<dbReference type="InterPro" id="IPR018060">
    <property type="entry name" value="HTH_AraC"/>
</dbReference>
<dbReference type="RefSeq" id="WP_268779935.1">
    <property type="nucleotide sequence ID" value="NZ_JAPRAT010000013.1"/>
</dbReference>
<dbReference type="SMART" id="SM00342">
    <property type="entry name" value="HTH_ARAC"/>
    <property type="match status" value="1"/>
</dbReference>
<evidence type="ECO:0000256" key="3">
    <source>
        <dbReference type="ARBA" id="ARBA00023163"/>
    </source>
</evidence>
<dbReference type="PROSITE" id="PS00041">
    <property type="entry name" value="HTH_ARAC_FAMILY_1"/>
    <property type="match status" value="1"/>
</dbReference>
<dbReference type="GO" id="GO:0043565">
    <property type="term" value="F:sequence-specific DNA binding"/>
    <property type="evidence" value="ECO:0007669"/>
    <property type="project" value="InterPro"/>
</dbReference>
<dbReference type="Pfam" id="PF12833">
    <property type="entry name" value="HTH_18"/>
    <property type="match status" value="1"/>
</dbReference>
<dbReference type="InterPro" id="IPR020449">
    <property type="entry name" value="Tscrpt_reg_AraC-type_HTH"/>
</dbReference>
<dbReference type="InterPro" id="IPR037923">
    <property type="entry name" value="HTH-like"/>
</dbReference>
<keyword evidence="2" id="KW-0238">DNA-binding</keyword>
<dbReference type="PRINTS" id="PR00032">
    <property type="entry name" value="HTHARAC"/>
</dbReference>
<sequence>MQPPLKPDGFESEKLFILSEYMRKELTNHPLTCRLFITDIGYFPKAQFHYRDRPKGGDTTIFIYCTEGEGWVEINQEERIKMERKNLIVIPAGTPHRYGSDNNNPWSIYWFHIKGEDVFEFLRSFPLTKRTVHIPVAGFLKFVEWFDFSYGLVTDKPFSVPDHIHIAQTTRQLLSTIGMIASRTDHKSEAYLEHAINFMSEHIGESLKLEVIASHIGLSKQHLIYIFNQCTGMPPIELFLRMKMQRASQMLDLSTLSVKEIGAIFGFQDPYYFSRMFKKIMGSSPSHYRSIKKG</sequence>
<organism evidence="5 6">
    <name type="scientific">Natronobacillus azotifigens</name>
    <dbReference type="NCBI Taxonomy" id="472978"/>
    <lineage>
        <taxon>Bacteria</taxon>
        <taxon>Bacillati</taxon>
        <taxon>Bacillota</taxon>
        <taxon>Bacilli</taxon>
        <taxon>Bacillales</taxon>
        <taxon>Bacillaceae</taxon>
        <taxon>Natronobacillus</taxon>
    </lineage>
</organism>
<dbReference type="InterPro" id="IPR003313">
    <property type="entry name" value="AraC-bd"/>
</dbReference>
<protein>
    <submittedName>
        <fullName evidence="5">AraC family transcriptional regulator</fullName>
    </submittedName>
</protein>
<dbReference type="Gene3D" id="1.10.10.60">
    <property type="entry name" value="Homeodomain-like"/>
    <property type="match status" value="2"/>
</dbReference>
<dbReference type="Proteomes" id="UP001084197">
    <property type="component" value="Unassembled WGS sequence"/>
</dbReference>
<dbReference type="EMBL" id="JAPRAT010000013">
    <property type="protein sequence ID" value="MCZ0703165.1"/>
    <property type="molecule type" value="Genomic_DNA"/>
</dbReference>
<proteinExistence type="predicted"/>
<gene>
    <name evidence="5" type="ORF">OWO01_08070</name>
</gene>
<dbReference type="PANTHER" id="PTHR43280">
    <property type="entry name" value="ARAC-FAMILY TRANSCRIPTIONAL REGULATOR"/>
    <property type="match status" value="1"/>
</dbReference>
<evidence type="ECO:0000259" key="4">
    <source>
        <dbReference type="PROSITE" id="PS01124"/>
    </source>
</evidence>
<dbReference type="InterPro" id="IPR014710">
    <property type="entry name" value="RmlC-like_jellyroll"/>
</dbReference>
<keyword evidence="3" id="KW-0804">Transcription</keyword>
<dbReference type="Gene3D" id="2.60.120.10">
    <property type="entry name" value="Jelly Rolls"/>
    <property type="match status" value="1"/>
</dbReference>
<dbReference type="GO" id="GO:0003700">
    <property type="term" value="F:DNA-binding transcription factor activity"/>
    <property type="evidence" value="ECO:0007669"/>
    <property type="project" value="InterPro"/>
</dbReference>
<evidence type="ECO:0000313" key="6">
    <source>
        <dbReference type="Proteomes" id="UP001084197"/>
    </source>
</evidence>
<dbReference type="Pfam" id="PF02311">
    <property type="entry name" value="AraC_binding"/>
    <property type="match status" value="1"/>
</dbReference>
<evidence type="ECO:0000313" key="5">
    <source>
        <dbReference type="EMBL" id="MCZ0703165.1"/>
    </source>
</evidence>
<evidence type="ECO:0000256" key="1">
    <source>
        <dbReference type="ARBA" id="ARBA00023015"/>
    </source>
</evidence>
<keyword evidence="1" id="KW-0805">Transcription regulation</keyword>
<dbReference type="PANTHER" id="PTHR43280:SF30">
    <property type="entry name" value="MMSAB OPERON REGULATORY PROTEIN"/>
    <property type="match status" value="1"/>
</dbReference>
<evidence type="ECO:0000256" key="2">
    <source>
        <dbReference type="ARBA" id="ARBA00023125"/>
    </source>
</evidence>
<feature type="domain" description="HTH araC/xylS-type" evidence="4">
    <location>
        <begin position="193"/>
        <end position="291"/>
    </location>
</feature>
<dbReference type="SUPFAM" id="SSF46689">
    <property type="entry name" value="Homeodomain-like"/>
    <property type="match status" value="2"/>
</dbReference>
<dbReference type="SUPFAM" id="SSF51215">
    <property type="entry name" value="Regulatory protein AraC"/>
    <property type="match status" value="1"/>
</dbReference>
<name>A0A9J6RCB6_9BACI</name>
<reference evidence="5" key="1">
    <citation type="submission" date="2022-11" db="EMBL/GenBank/DDBJ databases">
        <title>WGS of Natronobacillus azotifigens 24KS-1, an anaerobic diazotrophic haloalkaliphile from soda-rich habitats.</title>
        <authorList>
            <person name="Sorokin D.Y."/>
            <person name="Merkel A.Y."/>
        </authorList>
    </citation>
    <scope>NUCLEOTIDE SEQUENCE</scope>
    <source>
        <strain evidence="5">24KS-1</strain>
    </source>
</reference>
<dbReference type="PROSITE" id="PS01124">
    <property type="entry name" value="HTH_ARAC_FAMILY_2"/>
    <property type="match status" value="1"/>
</dbReference>
<dbReference type="InterPro" id="IPR009057">
    <property type="entry name" value="Homeodomain-like_sf"/>
</dbReference>
<accession>A0A9J6RCB6</accession>
<comment type="caution">
    <text evidence="5">The sequence shown here is derived from an EMBL/GenBank/DDBJ whole genome shotgun (WGS) entry which is preliminary data.</text>
</comment>
<dbReference type="CDD" id="cd06986">
    <property type="entry name" value="cupin_MmsR-like_N"/>
    <property type="match status" value="1"/>
</dbReference>